<evidence type="ECO:0000313" key="3">
    <source>
        <dbReference type="EMBL" id="AGC02022.1"/>
    </source>
</evidence>
<accession>L7RCK3</accession>
<dbReference type="InterPro" id="IPR001373">
    <property type="entry name" value="Cullin_N"/>
</dbReference>
<feature type="compositionally biased region" description="Acidic residues" evidence="1">
    <location>
        <begin position="574"/>
        <end position="589"/>
    </location>
</feature>
<feature type="compositionally biased region" description="Polar residues" evidence="1">
    <location>
        <begin position="616"/>
        <end position="625"/>
    </location>
</feature>
<proteinExistence type="predicted"/>
<organism evidence="3 4">
    <name type="scientific">Acanthamoeba polyphaga moumouvirus</name>
    <dbReference type="NCBI Taxonomy" id="1269028"/>
    <lineage>
        <taxon>Viruses</taxon>
        <taxon>Varidnaviria</taxon>
        <taxon>Bamfordvirae</taxon>
        <taxon>Nucleocytoviricota</taxon>
        <taxon>Megaviricetes</taxon>
        <taxon>Imitervirales</taxon>
        <taxon>Mimiviridae</taxon>
        <taxon>Megamimivirinae</taxon>
        <taxon>Moumouvirus</taxon>
    </lineage>
</organism>
<evidence type="ECO:0000256" key="1">
    <source>
        <dbReference type="SAM" id="MobiDB-lite"/>
    </source>
</evidence>
<feature type="region of interest" description="Disordered" evidence="1">
    <location>
        <begin position="567"/>
        <end position="635"/>
    </location>
</feature>
<dbReference type="Pfam" id="PF26557">
    <property type="entry name" value="Cullin_AB"/>
    <property type="match status" value="1"/>
</dbReference>
<dbReference type="EMBL" id="JX962719">
    <property type="protein sequence ID" value="AGC02022.1"/>
    <property type="molecule type" value="Genomic_DNA"/>
</dbReference>
<dbReference type="InterPro" id="IPR016158">
    <property type="entry name" value="Cullin_homology"/>
</dbReference>
<dbReference type="PROSITE" id="PS50069">
    <property type="entry name" value="CULLIN_2"/>
    <property type="match status" value="1"/>
</dbReference>
<dbReference type="OrthoDB" id="14344at10239"/>
<dbReference type="KEGG" id="vg:14445576"/>
<sequence>MSKYLQLNKENGSLFDLKINNSTYSIILFSNEDIETEMNQIFYKLLENDQLELNYYVLQKFFSQLSYNDTDGVIKCIIKAVENKISLIKEAIKDNDERIDLGIYTQLWNSYREYFKKIYLLVNNYQRYLLNKNIKVKNFQMNLLSIIEISMFYNGIISGKNDFFQQISKNIHNIDKANIDQLVNYVDSIKLFSYVKDYLDNQTDILDSINEIINKPKVINILCFYLDKLLKSTVNKEKLLLKEDYCTINPEKIKNKIIRSINKIVNILSYHSEREILFLHYNKYFKTRIFDSQYNNNKLEIQIIKKLSICLGKDYSQKLINMIQSIDASNAHNKNIHNAIIKVVHGEYNVAEPDPKILNPVVIHKKYWDMPNILQMDINYPTEITFCFQIISKYYDNYYQNYHNNNNIYINWQPTLGIVEYKANLNNKEVTITCNLLQAILFSYLNEYEYLTISDFSKKSNIPEKLSKKIFQSLFEDNIIIIKTNSNEVDTFIVNNKNYTGNHNIQSWKTFIEIFEKEKVDNSEIDNSIKDLEYVDDSDSDDEIPVVIDEENMEAVKLNVKLLDNNTQKKDSDSDTDFDSDSDTDSELEEVPKKQNQNEDFYSDTDIDSELEDQVSKTTKVNPDNSPVDISYSDSDTEFELATKIDPHNLSFSATDSESD</sequence>
<dbReference type="GO" id="GO:0006511">
    <property type="term" value="P:ubiquitin-dependent protein catabolic process"/>
    <property type="evidence" value="ECO:0007669"/>
    <property type="project" value="InterPro"/>
</dbReference>
<dbReference type="SUPFAM" id="SSF75632">
    <property type="entry name" value="Cullin homology domain"/>
    <property type="match status" value="1"/>
</dbReference>
<dbReference type="InterPro" id="IPR036317">
    <property type="entry name" value="Cullin_homology_sf"/>
</dbReference>
<dbReference type="Proteomes" id="UP000201640">
    <property type="component" value="Segment"/>
</dbReference>
<protein>
    <recommendedName>
        <fullName evidence="2">Cullin family profile domain-containing protein</fullName>
    </recommendedName>
</protein>
<feature type="compositionally biased region" description="Acidic residues" evidence="1">
    <location>
        <begin position="601"/>
        <end position="613"/>
    </location>
</feature>
<name>L7RCK3_9VIRU</name>
<keyword evidence="4" id="KW-1185">Reference proteome</keyword>
<evidence type="ECO:0000259" key="2">
    <source>
        <dbReference type="PROSITE" id="PS50069"/>
    </source>
</evidence>
<reference evidence="3 4" key="1">
    <citation type="journal article" date="2012" name="Genome Biol. Evol.">
        <title>Related Giant Viruses in Distant Locations and Different Habitats: Acanthamoeba polyphaga moumouvirus Represents a Third Lineage of the Mimiviridae That Is Close to the Megavirus Lineage.</title>
        <authorList>
            <person name="Yoosuf N."/>
            <person name="Yutin N."/>
            <person name="Colson P."/>
            <person name="Shabalina S.A."/>
            <person name="Pagnier I."/>
            <person name="Robert C."/>
            <person name="Azza S."/>
            <person name="Klose T."/>
            <person name="Wong J."/>
            <person name="Rossmann M.G."/>
            <person name="La Scola B."/>
            <person name="Raoult D."/>
            <person name="Koonin E.V."/>
        </authorList>
    </citation>
    <scope>NUCLEOTIDE SEQUENCE [LARGE SCALE GENOMIC DNA]</scope>
    <source>
        <strain evidence="3 4">M10A</strain>
    </source>
</reference>
<dbReference type="GeneID" id="14445576"/>
<dbReference type="GO" id="GO:0031625">
    <property type="term" value="F:ubiquitin protein ligase binding"/>
    <property type="evidence" value="ECO:0007669"/>
    <property type="project" value="InterPro"/>
</dbReference>
<dbReference type="Gene3D" id="3.30.230.130">
    <property type="entry name" value="Cullin, Chain C, Domain 2"/>
    <property type="match status" value="1"/>
</dbReference>
<dbReference type="InterPro" id="IPR059120">
    <property type="entry name" value="Cullin-like_AB"/>
</dbReference>
<gene>
    <name evidence="3" type="ORF">Moumou_00488</name>
</gene>
<dbReference type="RefSeq" id="YP_007354458.1">
    <property type="nucleotide sequence ID" value="NC_020104.1"/>
</dbReference>
<feature type="domain" description="Cullin family profile" evidence="2">
    <location>
        <begin position="217"/>
        <end position="475"/>
    </location>
</feature>
<dbReference type="Pfam" id="PF00888">
    <property type="entry name" value="Cullin"/>
    <property type="match status" value="1"/>
</dbReference>
<dbReference type="Gene3D" id="1.20.1310.10">
    <property type="entry name" value="Cullin Repeats"/>
    <property type="match status" value="1"/>
</dbReference>
<evidence type="ECO:0000313" key="4">
    <source>
        <dbReference type="Proteomes" id="UP000201640"/>
    </source>
</evidence>